<keyword evidence="7 8" id="KW-0998">Cell outer membrane</keyword>
<dbReference type="SUPFAM" id="SSF49464">
    <property type="entry name" value="Carboxypeptidase regulatory domain-like"/>
    <property type="match status" value="1"/>
</dbReference>
<feature type="region of interest" description="Disordered" evidence="10">
    <location>
        <begin position="1021"/>
        <end position="1041"/>
    </location>
</feature>
<proteinExistence type="inferred from homology"/>
<dbReference type="PROSITE" id="PS52016">
    <property type="entry name" value="TONB_DEPENDENT_REC_3"/>
    <property type="match status" value="1"/>
</dbReference>
<dbReference type="Pfam" id="PF00593">
    <property type="entry name" value="TonB_dep_Rec_b-barrel"/>
    <property type="match status" value="1"/>
</dbReference>
<sequence length="1128" mass="123514">MEIFRLHLSFKARGLVLGILLSQLSMTWVFARQRLRDQVAAVSFVQHTLKPRGVTSLLEGTIDLNIRNVKVAELFQTVEAKTGLNFVYDKEVLTYSKTFTIKERNITIRALLDEISRQSKLRFKAVSNNINVRLVDEKHPEPLESKSMADVTINGQVQDKDNVPLAGVTIKAAGGTQGAATDEEGRFSITVPENAVLVFSLIGYVEQRIPVGQQRTLRVTLAESTSSLEEVVVVGYGTQRRSDVTGAIASVTSKELEDEPVLQVGQALQGKVPGLQVSQNSGAPGSGLLIRVRGTGTVNNSEPLYVIDGNPNVEAIDIAPDQIESIQVLKSASAAAIYGAQGANGVVLITTKQGRAGKTQLDVNFSQGLQQIQRYFPMTNAMQYATLYNEGLVNAGQAPLYPDPEALGEGTNWQKEIFRLAPMTDVGLAASGGNESSRFYFSAGYTKQDGIVKNSTFDRISLRVNSSHKINDFISLGQNLSTSLATYSNISEFGYGVLNSTLTANPEIPVKNPDGSWGFSANSLNSSNPAAALSYVNDDTKRPVINGNAYLDITPLEGLVFRSQLNFNMGRSERKTFTPVYRVSTSQFNDVATLAEQESRFNEYSWANTLTYQKEFGEHNLEVLGGFTVQESYRQNINASGRGLPPAATDNEGIRYLDLAISNFSATGGAGEWGILSYLGRVNYNFAGKYFTTVNFRVDGSSRFGENNKYGSFPSFSLGWKISEENFLKDANWVSNLMLRGGWGSLGNQSSLPNYAFAHLVTPNVNYAFGNAVVRGQAPTTLGNPDLKWESTRETNLGFDFTGFGGKVNASFDWYYKKTTDMLLQVPLVGYAGITTAPYVNGGDVLNKGIEAMLGYNHSTSSGINFEVSGNIAFNKNKVTALSNSGTSIQQFLSFVGLMNSTQVGAPIASFYGWIVDGVFQSEDEIAAHAVQSNGTAPGDFKFRDLDGNDVIDANDQTIIGNPWPKFTYGINGGISYKGLDLKVLLQGTYGNDIFQAFKFRTEGASFFNYTKNVWDNRWTGPGTSNTMPRQTTSDPNNNMRSSTYYVEDGSYLRVRNIQLAYNIPVKRALLRNARVYVSVQNAFVFTKYPGFDPEIGTNRDANPLYIGIDETNYPIPRIYTVGFNVGF</sequence>
<dbReference type="Pfam" id="PF13715">
    <property type="entry name" value="CarbopepD_reg_2"/>
    <property type="match status" value="1"/>
</dbReference>
<evidence type="ECO:0000259" key="12">
    <source>
        <dbReference type="Pfam" id="PF07715"/>
    </source>
</evidence>
<dbReference type="SUPFAM" id="SSF56935">
    <property type="entry name" value="Porins"/>
    <property type="match status" value="1"/>
</dbReference>
<dbReference type="InterPro" id="IPR039426">
    <property type="entry name" value="TonB-dep_rcpt-like"/>
</dbReference>
<evidence type="ECO:0000256" key="3">
    <source>
        <dbReference type="ARBA" id="ARBA00022452"/>
    </source>
</evidence>
<dbReference type="InterPro" id="IPR023996">
    <property type="entry name" value="TonB-dep_OMP_SusC/RagA"/>
</dbReference>
<dbReference type="InterPro" id="IPR037066">
    <property type="entry name" value="Plug_dom_sf"/>
</dbReference>
<dbReference type="Gene3D" id="2.40.170.20">
    <property type="entry name" value="TonB-dependent receptor, beta-barrel domain"/>
    <property type="match status" value="1"/>
</dbReference>
<keyword evidence="14" id="KW-1185">Reference proteome</keyword>
<dbReference type="NCBIfam" id="TIGR04057">
    <property type="entry name" value="SusC_RagA_signa"/>
    <property type="match status" value="1"/>
</dbReference>
<dbReference type="EMBL" id="FNZR01000003">
    <property type="protein sequence ID" value="SEK93056.1"/>
    <property type="molecule type" value="Genomic_DNA"/>
</dbReference>
<dbReference type="InterPro" id="IPR008969">
    <property type="entry name" value="CarboxyPept-like_regulatory"/>
</dbReference>
<dbReference type="InterPro" id="IPR000531">
    <property type="entry name" value="Beta-barrel_TonB"/>
</dbReference>
<evidence type="ECO:0000256" key="1">
    <source>
        <dbReference type="ARBA" id="ARBA00004571"/>
    </source>
</evidence>
<dbReference type="Gene3D" id="2.60.40.1120">
    <property type="entry name" value="Carboxypeptidase-like, regulatory domain"/>
    <property type="match status" value="1"/>
</dbReference>
<keyword evidence="6 8" id="KW-0472">Membrane</keyword>
<protein>
    <submittedName>
        <fullName evidence="13">TonB-linked outer membrane protein, SusC/RagA family</fullName>
    </submittedName>
</protein>
<reference evidence="14" key="1">
    <citation type="submission" date="2016-10" db="EMBL/GenBank/DDBJ databases">
        <authorList>
            <person name="Varghese N."/>
            <person name="Submissions S."/>
        </authorList>
    </citation>
    <scope>NUCLEOTIDE SEQUENCE [LARGE SCALE GENOMIC DNA]</scope>
    <source>
        <strain evidence="14">Jip14</strain>
    </source>
</reference>
<dbReference type="Proteomes" id="UP000198916">
    <property type="component" value="Unassembled WGS sequence"/>
</dbReference>
<organism evidence="13 14">
    <name type="scientific">Parapedobacter koreensis</name>
    <dbReference type="NCBI Taxonomy" id="332977"/>
    <lineage>
        <taxon>Bacteria</taxon>
        <taxon>Pseudomonadati</taxon>
        <taxon>Bacteroidota</taxon>
        <taxon>Sphingobacteriia</taxon>
        <taxon>Sphingobacteriales</taxon>
        <taxon>Sphingobacteriaceae</taxon>
        <taxon>Parapedobacter</taxon>
    </lineage>
</organism>
<dbReference type="NCBIfam" id="TIGR04056">
    <property type="entry name" value="OMP_RagA_SusC"/>
    <property type="match status" value="1"/>
</dbReference>
<feature type="domain" description="TonB-dependent receptor-like beta-barrel" evidence="11">
    <location>
        <begin position="512"/>
        <end position="1082"/>
    </location>
</feature>
<dbReference type="STRING" id="332977.SAMN05421740_10315"/>
<evidence type="ECO:0000313" key="13">
    <source>
        <dbReference type="EMBL" id="SEK93056.1"/>
    </source>
</evidence>
<keyword evidence="2 8" id="KW-0813">Transport</keyword>
<gene>
    <name evidence="13" type="ORF">SAMN05421740_10315</name>
</gene>
<dbReference type="InterPro" id="IPR036942">
    <property type="entry name" value="Beta-barrel_TonB_sf"/>
</dbReference>
<keyword evidence="3 8" id="KW-1134">Transmembrane beta strand</keyword>
<evidence type="ECO:0000256" key="4">
    <source>
        <dbReference type="ARBA" id="ARBA00022692"/>
    </source>
</evidence>
<dbReference type="OrthoDB" id="9768177at2"/>
<dbReference type="Gene3D" id="2.170.130.10">
    <property type="entry name" value="TonB-dependent receptor, plug domain"/>
    <property type="match status" value="1"/>
</dbReference>
<dbReference type="GO" id="GO:0009279">
    <property type="term" value="C:cell outer membrane"/>
    <property type="evidence" value="ECO:0007669"/>
    <property type="project" value="UniProtKB-SubCell"/>
</dbReference>
<dbReference type="AlphaFoldDB" id="A0A1H7L2Y0"/>
<evidence type="ECO:0000256" key="6">
    <source>
        <dbReference type="ARBA" id="ARBA00023136"/>
    </source>
</evidence>
<feature type="compositionally biased region" description="Polar residues" evidence="10">
    <location>
        <begin position="1022"/>
        <end position="1041"/>
    </location>
</feature>
<dbReference type="InterPro" id="IPR023997">
    <property type="entry name" value="TonB-dep_OMP_SusC/RagA_CS"/>
</dbReference>
<evidence type="ECO:0000259" key="11">
    <source>
        <dbReference type="Pfam" id="PF00593"/>
    </source>
</evidence>
<dbReference type="InterPro" id="IPR012910">
    <property type="entry name" value="Plug_dom"/>
</dbReference>
<evidence type="ECO:0000256" key="5">
    <source>
        <dbReference type="ARBA" id="ARBA00023077"/>
    </source>
</evidence>
<keyword evidence="5 9" id="KW-0798">TonB box</keyword>
<feature type="domain" description="TonB-dependent receptor plug" evidence="12">
    <location>
        <begin position="242"/>
        <end position="346"/>
    </location>
</feature>
<keyword evidence="4 8" id="KW-0812">Transmembrane</keyword>
<comment type="subcellular location">
    <subcellularLocation>
        <location evidence="1 8">Cell outer membrane</location>
        <topology evidence="1 8">Multi-pass membrane protein</topology>
    </subcellularLocation>
</comment>
<evidence type="ECO:0000256" key="10">
    <source>
        <dbReference type="SAM" id="MobiDB-lite"/>
    </source>
</evidence>
<dbReference type="Pfam" id="PF07715">
    <property type="entry name" value="Plug"/>
    <property type="match status" value="1"/>
</dbReference>
<evidence type="ECO:0000313" key="14">
    <source>
        <dbReference type="Proteomes" id="UP000198916"/>
    </source>
</evidence>
<evidence type="ECO:0000256" key="9">
    <source>
        <dbReference type="RuleBase" id="RU003357"/>
    </source>
</evidence>
<evidence type="ECO:0000256" key="2">
    <source>
        <dbReference type="ARBA" id="ARBA00022448"/>
    </source>
</evidence>
<evidence type="ECO:0000256" key="7">
    <source>
        <dbReference type="ARBA" id="ARBA00023237"/>
    </source>
</evidence>
<comment type="similarity">
    <text evidence="8 9">Belongs to the TonB-dependent receptor family.</text>
</comment>
<name>A0A1H7L2Y0_9SPHI</name>
<dbReference type="RefSeq" id="WP_090604356.1">
    <property type="nucleotide sequence ID" value="NZ_FNZR01000003.1"/>
</dbReference>
<evidence type="ECO:0000256" key="8">
    <source>
        <dbReference type="PROSITE-ProRule" id="PRU01360"/>
    </source>
</evidence>
<accession>A0A1H7L2Y0</accession>